<keyword evidence="3" id="KW-1185">Reference proteome</keyword>
<dbReference type="Proteomes" id="UP000294257">
    <property type="component" value="Unassembled WGS sequence"/>
</dbReference>
<dbReference type="InterPro" id="IPR018958">
    <property type="entry name" value="Knr4/Smi1-like_dom"/>
</dbReference>
<dbReference type="SUPFAM" id="SSF160631">
    <property type="entry name" value="SMI1/KNR4-like"/>
    <property type="match status" value="1"/>
</dbReference>
<organism evidence="2 3">
    <name type="scientific">Herbihabitans rhizosphaerae</name>
    <dbReference type="NCBI Taxonomy" id="1872711"/>
    <lineage>
        <taxon>Bacteria</taxon>
        <taxon>Bacillati</taxon>
        <taxon>Actinomycetota</taxon>
        <taxon>Actinomycetes</taxon>
        <taxon>Pseudonocardiales</taxon>
        <taxon>Pseudonocardiaceae</taxon>
        <taxon>Herbihabitans</taxon>
    </lineage>
</organism>
<reference evidence="2 3" key="1">
    <citation type="submission" date="2019-02" db="EMBL/GenBank/DDBJ databases">
        <title>Genomic Encyclopedia of Type Strains, Phase IV (KMG-IV): sequencing the most valuable type-strain genomes for metagenomic binning, comparative biology and taxonomic classification.</title>
        <authorList>
            <person name="Goeker M."/>
        </authorList>
    </citation>
    <scope>NUCLEOTIDE SEQUENCE [LARGE SCALE GENOMIC DNA]</scope>
    <source>
        <strain evidence="2 3">DSM 101727</strain>
    </source>
</reference>
<dbReference type="OrthoDB" id="458118at2"/>
<dbReference type="InterPro" id="IPR037883">
    <property type="entry name" value="Knr4/Smi1-like_sf"/>
</dbReference>
<sequence>MTSWPDLIADMIRLRKRVAELEEYYPVTVPHPPATEAQIAEAESRLGHALDPQHRELLLLGNGWPDFWFDSVLLSTDQLGASPEWDAIDEGFDAFYSSLPDKPAVNFVPPREELYPITFDPGSSSVFAIWIKGPVTDGGHPVIWMPWQDSEPLANLVEFFRDTAGDYERELAELIEEKSEE</sequence>
<dbReference type="EMBL" id="SGWQ01000007">
    <property type="protein sequence ID" value="RZS36604.1"/>
    <property type="molecule type" value="Genomic_DNA"/>
</dbReference>
<evidence type="ECO:0000313" key="2">
    <source>
        <dbReference type="EMBL" id="RZS36604.1"/>
    </source>
</evidence>
<comment type="caution">
    <text evidence="2">The sequence shown here is derived from an EMBL/GenBank/DDBJ whole genome shotgun (WGS) entry which is preliminary data.</text>
</comment>
<dbReference type="RefSeq" id="WP_130346073.1">
    <property type="nucleotide sequence ID" value="NZ_SGWQ01000007.1"/>
</dbReference>
<feature type="domain" description="Knr4/Smi1-like" evidence="1">
    <location>
        <begin position="33"/>
        <end position="133"/>
    </location>
</feature>
<evidence type="ECO:0000259" key="1">
    <source>
        <dbReference type="SMART" id="SM00860"/>
    </source>
</evidence>
<evidence type="ECO:0000313" key="3">
    <source>
        <dbReference type="Proteomes" id="UP000294257"/>
    </source>
</evidence>
<dbReference type="SMART" id="SM00860">
    <property type="entry name" value="SMI1_KNR4"/>
    <property type="match status" value="1"/>
</dbReference>
<dbReference type="Gene3D" id="3.40.1580.10">
    <property type="entry name" value="SMI1/KNR4-like"/>
    <property type="match status" value="1"/>
</dbReference>
<accession>A0A4Q7KK66</accession>
<dbReference type="AlphaFoldDB" id="A0A4Q7KK66"/>
<gene>
    <name evidence="2" type="ORF">EV193_107285</name>
</gene>
<protein>
    <recommendedName>
        <fullName evidence="1">Knr4/Smi1-like domain-containing protein</fullName>
    </recommendedName>
</protein>
<name>A0A4Q7KK66_9PSEU</name>
<dbReference type="Pfam" id="PF09346">
    <property type="entry name" value="SMI1_KNR4"/>
    <property type="match status" value="1"/>
</dbReference>
<proteinExistence type="predicted"/>